<dbReference type="AlphaFoldDB" id="A0A915CWY9"/>
<evidence type="ECO:0000313" key="1">
    <source>
        <dbReference type="Proteomes" id="UP000887574"/>
    </source>
</evidence>
<evidence type="ECO:0000313" key="2">
    <source>
        <dbReference type="WBParaSite" id="jg13545"/>
    </source>
</evidence>
<name>A0A915CWY9_9BILA</name>
<organism evidence="1 2">
    <name type="scientific">Ditylenchus dipsaci</name>
    <dbReference type="NCBI Taxonomy" id="166011"/>
    <lineage>
        <taxon>Eukaryota</taxon>
        <taxon>Metazoa</taxon>
        <taxon>Ecdysozoa</taxon>
        <taxon>Nematoda</taxon>
        <taxon>Chromadorea</taxon>
        <taxon>Rhabditida</taxon>
        <taxon>Tylenchina</taxon>
        <taxon>Tylenchomorpha</taxon>
        <taxon>Sphaerularioidea</taxon>
        <taxon>Anguinidae</taxon>
        <taxon>Anguininae</taxon>
        <taxon>Ditylenchus</taxon>
    </lineage>
</organism>
<dbReference type="WBParaSite" id="jg13545">
    <property type="protein sequence ID" value="jg13545"/>
    <property type="gene ID" value="jg13545"/>
</dbReference>
<keyword evidence="1" id="KW-1185">Reference proteome</keyword>
<dbReference type="Proteomes" id="UP000887574">
    <property type="component" value="Unplaced"/>
</dbReference>
<reference evidence="2" key="1">
    <citation type="submission" date="2022-11" db="UniProtKB">
        <authorList>
            <consortium name="WormBaseParasite"/>
        </authorList>
    </citation>
    <scope>IDENTIFICATION</scope>
</reference>
<accession>A0A915CWY9</accession>
<proteinExistence type="predicted"/>
<sequence>MMAQLVMAVERLHLNNICHNCIFVHGVVVTENHQNNNSRDDQYHYQLKAAQFEFTKSCDAEGKYKKGDWHDISSIFLSNISNFQEIEQSPECMDLLRKLEDYDSNQNEYGEEDIKKDDCFEDIIGKISICASRTQEK</sequence>
<protein>
    <submittedName>
        <fullName evidence="2">Protein kinase domain-containing protein</fullName>
    </submittedName>
</protein>